<dbReference type="InterPro" id="IPR001387">
    <property type="entry name" value="Cro/C1-type_HTH"/>
</dbReference>
<dbReference type="CDD" id="cd00093">
    <property type="entry name" value="HTH_XRE"/>
    <property type="match status" value="1"/>
</dbReference>
<dbReference type="Proteomes" id="UP000182135">
    <property type="component" value="Unassembled WGS sequence"/>
</dbReference>
<proteinExistence type="predicted"/>
<dbReference type="InterPro" id="IPR010982">
    <property type="entry name" value="Lambda_DNA-bd_dom_sf"/>
</dbReference>
<dbReference type="Gene3D" id="1.10.260.40">
    <property type="entry name" value="lambda repressor-like DNA-binding domains"/>
    <property type="match status" value="1"/>
</dbReference>
<organism evidence="2 3">
    <name type="scientific">Clostridium cadaveris</name>
    <dbReference type="NCBI Taxonomy" id="1529"/>
    <lineage>
        <taxon>Bacteria</taxon>
        <taxon>Bacillati</taxon>
        <taxon>Bacillota</taxon>
        <taxon>Clostridia</taxon>
        <taxon>Eubacteriales</taxon>
        <taxon>Clostridiaceae</taxon>
        <taxon>Clostridium</taxon>
    </lineage>
</organism>
<dbReference type="OrthoDB" id="2082867at2"/>
<sequence>MPKVVMTKELGLKLKELRLKYNVKSKDVAEYIGKTAAYYSKLEKANIQTIEESSLEKIVNFITDSETGYEDFMEKISSELSSEKLSTDLWLMNFDNVGRKLPVPESLIEEIKEMMSDLNISNKDLVDYINTNEDLDESFFSEHGYSRESIDYNKWYPYRIKIGDEVKSSAFILVNIKYKNFMNLINQIDDTSNWLTLYTILYHLLKYRFKLINNVDYDKESLKKEANNILNKHKFYSLADKANLSEQAKTQEEYTSLLSEFDKANLQYINKILSAISFLSDYDVKYTNELLKVIANNLDANPSFALRFMATDIATISDFSTKAKQHYLNQVKELTKAIKEDESNQIEIFD</sequence>
<keyword evidence="3" id="KW-1185">Reference proteome</keyword>
<evidence type="ECO:0000313" key="3">
    <source>
        <dbReference type="Proteomes" id="UP000182135"/>
    </source>
</evidence>
<evidence type="ECO:0000313" key="2">
    <source>
        <dbReference type="EMBL" id="SFG00777.1"/>
    </source>
</evidence>
<dbReference type="SUPFAM" id="SSF47413">
    <property type="entry name" value="lambda repressor-like DNA-binding domains"/>
    <property type="match status" value="1"/>
</dbReference>
<dbReference type="AlphaFoldDB" id="A0A1I2NGE0"/>
<protein>
    <submittedName>
        <fullName evidence="2">Helix-turn-helix</fullName>
    </submittedName>
</protein>
<gene>
    <name evidence="2" type="ORF">SAMN04487885_12024</name>
</gene>
<accession>A0A1I2NGE0</accession>
<name>A0A1I2NGE0_9CLOT</name>
<dbReference type="PROSITE" id="PS50943">
    <property type="entry name" value="HTH_CROC1"/>
    <property type="match status" value="1"/>
</dbReference>
<dbReference type="GO" id="GO:0003677">
    <property type="term" value="F:DNA binding"/>
    <property type="evidence" value="ECO:0007669"/>
    <property type="project" value="InterPro"/>
</dbReference>
<dbReference type="Pfam" id="PF01381">
    <property type="entry name" value="HTH_3"/>
    <property type="match status" value="1"/>
</dbReference>
<dbReference type="RefSeq" id="WP_074845995.1">
    <property type="nucleotide sequence ID" value="NZ_BAAACD010000021.1"/>
</dbReference>
<evidence type="ECO:0000259" key="1">
    <source>
        <dbReference type="PROSITE" id="PS50943"/>
    </source>
</evidence>
<feature type="domain" description="HTH cro/C1-type" evidence="1">
    <location>
        <begin position="14"/>
        <end position="61"/>
    </location>
</feature>
<dbReference type="EMBL" id="FOOE01000020">
    <property type="protein sequence ID" value="SFG00777.1"/>
    <property type="molecule type" value="Genomic_DNA"/>
</dbReference>
<reference evidence="2 3" key="1">
    <citation type="submission" date="2016-10" db="EMBL/GenBank/DDBJ databases">
        <authorList>
            <person name="de Groot N.N."/>
        </authorList>
    </citation>
    <scope>NUCLEOTIDE SEQUENCE [LARGE SCALE GENOMIC DNA]</scope>
    <source>
        <strain evidence="2 3">NLAE-zl-G419</strain>
    </source>
</reference>